<dbReference type="SUPFAM" id="SSF56796">
    <property type="entry name" value="Dehydroquinate synthase-like"/>
    <property type="match status" value="1"/>
</dbReference>
<dbReference type="InterPro" id="IPR030960">
    <property type="entry name" value="DHQS/DOIS_N"/>
</dbReference>
<dbReference type="AlphaFoldDB" id="A0A6J6WX57"/>
<dbReference type="PANTHER" id="PTHR43622:SF1">
    <property type="entry name" value="3-DEHYDROQUINATE SYNTHASE"/>
    <property type="match status" value="1"/>
</dbReference>
<evidence type="ECO:0000256" key="3">
    <source>
        <dbReference type="ARBA" id="ARBA00022723"/>
    </source>
</evidence>
<dbReference type="InterPro" id="IPR030957">
    <property type="entry name" value="Put_AroB"/>
</dbReference>
<dbReference type="NCBIfam" id="TIGR04425">
    <property type="entry name" value="P_lya_rel_AroB"/>
    <property type="match status" value="1"/>
</dbReference>
<feature type="domain" description="3-dehydroquinate synthase C-terminal" evidence="8">
    <location>
        <begin position="174"/>
        <end position="315"/>
    </location>
</feature>
<keyword evidence="4" id="KW-0520">NAD</keyword>
<sequence>MPKNLVIKSHKGPYEVNFTEDLLSDVRPLFTGEPHFIVDEKVAKLYNKELSSIIDHANTILVQATEDNKSLDQVSNIVNQLVKNKIRRTHHIVAIGGGIIQDLSCFIANTILRGVRWEFVPTTLLAQADSCIGSKSSINVGDAKNILGTFYPPSRIWIDSTFLRTLHIDEVHSGIGEILKVHAIESPAEFDRVGDSFELMVNDFEVLKNFVYSALLIKKRFIEVDEFDIGIRNIFNLGHSFGHAIEAATTFGVPHGIAVSMGMHVACSISVAQGFLTQEHATRMQCVLAKNFSTYASTVIPVDQVLSALLKDKKNSSTELGLILPIGKNVEIQKIMIKPDLLFQDQCTEALAALK</sequence>
<accession>A0A6J6WX57</accession>
<dbReference type="GO" id="GO:0003856">
    <property type="term" value="F:3-dehydroquinate synthase activity"/>
    <property type="evidence" value="ECO:0007669"/>
    <property type="project" value="TreeGrafter"/>
</dbReference>
<proteinExistence type="predicted"/>
<keyword evidence="5" id="KW-0456">Lyase</keyword>
<dbReference type="GO" id="GO:0046872">
    <property type="term" value="F:metal ion binding"/>
    <property type="evidence" value="ECO:0007669"/>
    <property type="project" value="UniProtKB-KW"/>
</dbReference>
<evidence type="ECO:0000256" key="5">
    <source>
        <dbReference type="ARBA" id="ARBA00023239"/>
    </source>
</evidence>
<evidence type="ECO:0000259" key="7">
    <source>
        <dbReference type="Pfam" id="PF01761"/>
    </source>
</evidence>
<feature type="domain" description="3-dehydroquinate synthase N-terminal" evidence="7">
    <location>
        <begin position="60"/>
        <end position="172"/>
    </location>
</feature>
<comment type="cofactor">
    <cofactor evidence="1">
        <name>NAD(+)</name>
        <dbReference type="ChEBI" id="CHEBI:57540"/>
    </cofactor>
</comment>
<evidence type="ECO:0000313" key="9">
    <source>
        <dbReference type="EMBL" id="CAB4787704.1"/>
    </source>
</evidence>
<dbReference type="InterPro" id="IPR050071">
    <property type="entry name" value="Dehydroquinate_synthase"/>
</dbReference>
<keyword evidence="3" id="KW-0479">Metal-binding</keyword>
<protein>
    <submittedName>
        <fullName evidence="9">Unannotated protein</fullName>
    </submittedName>
</protein>
<dbReference type="Pfam" id="PF01761">
    <property type="entry name" value="DHQ_synthase"/>
    <property type="match status" value="1"/>
</dbReference>
<organism evidence="9">
    <name type="scientific">freshwater metagenome</name>
    <dbReference type="NCBI Taxonomy" id="449393"/>
    <lineage>
        <taxon>unclassified sequences</taxon>
        <taxon>metagenomes</taxon>
        <taxon>ecological metagenomes</taxon>
    </lineage>
</organism>
<dbReference type="GO" id="GO:0009073">
    <property type="term" value="P:aromatic amino acid family biosynthetic process"/>
    <property type="evidence" value="ECO:0007669"/>
    <property type="project" value="InterPro"/>
</dbReference>
<dbReference type="CDD" id="cd08195">
    <property type="entry name" value="DHQS"/>
    <property type="match status" value="1"/>
</dbReference>
<evidence type="ECO:0000256" key="4">
    <source>
        <dbReference type="ARBA" id="ARBA00023027"/>
    </source>
</evidence>
<dbReference type="PIRSF" id="PIRSF001455">
    <property type="entry name" value="DHQ_synth"/>
    <property type="match status" value="1"/>
</dbReference>
<evidence type="ECO:0000256" key="1">
    <source>
        <dbReference type="ARBA" id="ARBA00001911"/>
    </source>
</evidence>
<dbReference type="Gene3D" id="1.20.1090.10">
    <property type="entry name" value="Dehydroquinate synthase-like - alpha domain"/>
    <property type="match status" value="1"/>
</dbReference>
<comment type="cofactor">
    <cofactor evidence="2">
        <name>Co(2+)</name>
        <dbReference type="ChEBI" id="CHEBI:48828"/>
    </cofactor>
</comment>
<dbReference type="EMBL" id="CAFAAG010000013">
    <property type="protein sequence ID" value="CAB4787704.1"/>
    <property type="molecule type" value="Genomic_DNA"/>
</dbReference>
<keyword evidence="6" id="KW-0170">Cobalt</keyword>
<dbReference type="Gene3D" id="3.40.50.1970">
    <property type="match status" value="1"/>
</dbReference>
<evidence type="ECO:0000256" key="2">
    <source>
        <dbReference type="ARBA" id="ARBA00001941"/>
    </source>
</evidence>
<evidence type="ECO:0000259" key="8">
    <source>
        <dbReference type="Pfam" id="PF24621"/>
    </source>
</evidence>
<dbReference type="InterPro" id="IPR030963">
    <property type="entry name" value="DHQ_synth_fam"/>
</dbReference>
<evidence type="ECO:0000256" key="6">
    <source>
        <dbReference type="ARBA" id="ARBA00023285"/>
    </source>
</evidence>
<dbReference type="PANTHER" id="PTHR43622">
    <property type="entry name" value="3-DEHYDROQUINATE SYNTHASE"/>
    <property type="match status" value="1"/>
</dbReference>
<gene>
    <name evidence="9" type="ORF">UFOPK2975_00323</name>
</gene>
<reference evidence="9" key="1">
    <citation type="submission" date="2020-05" db="EMBL/GenBank/DDBJ databases">
        <authorList>
            <person name="Chiriac C."/>
            <person name="Salcher M."/>
            <person name="Ghai R."/>
            <person name="Kavagutti S V."/>
        </authorList>
    </citation>
    <scope>NUCLEOTIDE SEQUENCE</scope>
</reference>
<name>A0A6J6WX57_9ZZZZ</name>
<dbReference type="Pfam" id="PF24621">
    <property type="entry name" value="DHQS_C"/>
    <property type="match status" value="1"/>
</dbReference>
<dbReference type="InterPro" id="IPR056179">
    <property type="entry name" value="DHQS_C"/>
</dbReference>